<dbReference type="GO" id="GO:0010181">
    <property type="term" value="F:FMN binding"/>
    <property type="evidence" value="ECO:0007669"/>
    <property type="project" value="TreeGrafter"/>
</dbReference>
<dbReference type="eggNOG" id="COG4635">
    <property type="taxonomic scope" value="Bacteria"/>
</dbReference>
<dbReference type="GO" id="GO:0070819">
    <property type="term" value="F:menaquinone-dependent protoporphyrinogen oxidase activity"/>
    <property type="evidence" value="ECO:0007669"/>
    <property type="project" value="TreeGrafter"/>
</dbReference>
<evidence type="ECO:0000259" key="1">
    <source>
        <dbReference type="Pfam" id="PF12724"/>
    </source>
</evidence>
<reference evidence="2 3" key="1">
    <citation type="journal article" date="2015" name="Stand. Genomic Sci.">
        <title>Complete genome sequence and description of Salinispira pacifica gen. nov., sp. nov., a novel spirochaete isolated form a hypersaline microbial mat.</title>
        <authorList>
            <person name="Ben Hania W."/>
            <person name="Joseph M."/>
            <person name="Schumann P."/>
            <person name="Bunk B."/>
            <person name="Fiebig A."/>
            <person name="Sproer C."/>
            <person name="Klenk H.P."/>
            <person name="Fardeau M.L."/>
            <person name="Spring S."/>
        </authorList>
    </citation>
    <scope>NUCLEOTIDE SEQUENCE [LARGE SCALE GENOMIC DNA]</scope>
    <source>
        <strain evidence="2 3">L21-RPul-D2</strain>
    </source>
</reference>
<protein>
    <recommendedName>
        <fullName evidence="1">Flavodoxin domain-containing protein</fullName>
    </recommendedName>
</protein>
<dbReference type="PANTHER" id="PTHR38030">
    <property type="entry name" value="PROTOPORPHYRINOGEN IX DEHYDROGENASE [MENAQUINONE]"/>
    <property type="match status" value="1"/>
</dbReference>
<dbReference type="Pfam" id="PF12724">
    <property type="entry name" value="Flavodoxin_5"/>
    <property type="match status" value="1"/>
</dbReference>
<keyword evidence="3" id="KW-1185">Reference proteome</keyword>
<dbReference type="InterPro" id="IPR026816">
    <property type="entry name" value="Flavodoxin_dom"/>
</dbReference>
<feature type="domain" description="Flavodoxin" evidence="1">
    <location>
        <begin position="3"/>
        <end position="143"/>
    </location>
</feature>
<dbReference type="AlphaFoldDB" id="V5WK87"/>
<dbReference type="PANTHER" id="PTHR38030:SF2">
    <property type="entry name" value="PROTOPORPHYRINOGEN IX DEHYDROGENASE [QUINONE]"/>
    <property type="match status" value="1"/>
</dbReference>
<dbReference type="InterPro" id="IPR052200">
    <property type="entry name" value="Protoporphyrinogen_IX_DH"/>
</dbReference>
<dbReference type="SUPFAM" id="SSF52218">
    <property type="entry name" value="Flavoproteins"/>
    <property type="match status" value="1"/>
</dbReference>
<gene>
    <name evidence="2" type="ORF">L21SP2_2884</name>
</gene>
<dbReference type="Gene3D" id="3.40.50.360">
    <property type="match status" value="1"/>
</dbReference>
<organism evidence="2 3">
    <name type="scientific">Salinispira pacifica</name>
    <dbReference type="NCBI Taxonomy" id="1307761"/>
    <lineage>
        <taxon>Bacteria</taxon>
        <taxon>Pseudomonadati</taxon>
        <taxon>Spirochaetota</taxon>
        <taxon>Spirochaetia</taxon>
        <taxon>Spirochaetales</taxon>
        <taxon>Spirochaetaceae</taxon>
        <taxon>Salinispira</taxon>
    </lineage>
</organism>
<dbReference type="KEGG" id="slr:L21SP2_2884"/>
<dbReference type="EMBL" id="CP006939">
    <property type="protein sequence ID" value="AHC16232.1"/>
    <property type="molecule type" value="Genomic_DNA"/>
</dbReference>
<dbReference type="HOGENOM" id="CLU_094839_2_0_12"/>
<dbReference type="OrthoDB" id="2146857at2"/>
<dbReference type="RefSeq" id="WP_024269129.1">
    <property type="nucleotide sequence ID" value="NC_023035.1"/>
</dbReference>
<accession>V5WK87</accession>
<evidence type="ECO:0000313" key="2">
    <source>
        <dbReference type="EMBL" id="AHC16232.1"/>
    </source>
</evidence>
<name>V5WK87_9SPIO</name>
<dbReference type="GO" id="GO:0006783">
    <property type="term" value="P:heme biosynthetic process"/>
    <property type="evidence" value="ECO:0007669"/>
    <property type="project" value="TreeGrafter"/>
</dbReference>
<sequence length="161" mass="17600">MVLIVFSSRGGATKDIALKIQEGLRTSGIKADVEDVKNKPDPSAYSTVILGAGIRAGSITGAMKRYWQRNEEELTQRALLLYVSSMARGETGKEYVDSNFSPRLLAHARFAGSCGGRIRLEELSGFARFILKKVASITENQESLDEKSIETIIQTAQSAED</sequence>
<evidence type="ECO:0000313" key="3">
    <source>
        <dbReference type="Proteomes" id="UP000018680"/>
    </source>
</evidence>
<dbReference type="InterPro" id="IPR029039">
    <property type="entry name" value="Flavoprotein-like_sf"/>
</dbReference>
<proteinExistence type="predicted"/>
<dbReference type="Proteomes" id="UP000018680">
    <property type="component" value="Chromosome"/>
</dbReference>
<dbReference type="STRING" id="1307761.L21SP2_2884"/>